<proteinExistence type="predicted"/>
<keyword evidence="2" id="KW-1185">Reference proteome</keyword>
<feature type="non-terminal residue" evidence="1">
    <location>
        <position position="1"/>
    </location>
</feature>
<organism evidence="1 2">
    <name type="scientific">Blomia tropicalis</name>
    <name type="common">Mite</name>
    <dbReference type="NCBI Taxonomy" id="40697"/>
    <lineage>
        <taxon>Eukaryota</taxon>
        <taxon>Metazoa</taxon>
        <taxon>Ecdysozoa</taxon>
        <taxon>Arthropoda</taxon>
        <taxon>Chelicerata</taxon>
        <taxon>Arachnida</taxon>
        <taxon>Acari</taxon>
        <taxon>Acariformes</taxon>
        <taxon>Sarcoptiformes</taxon>
        <taxon>Astigmata</taxon>
        <taxon>Glycyphagoidea</taxon>
        <taxon>Echimyopodidae</taxon>
        <taxon>Blomia</taxon>
    </lineage>
</organism>
<accession>A0A9Q0MA50</accession>
<reference evidence="1" key="1">
    <citation type="submission" date="2022-12" db="EMBL/GenBank/DDBJ databases">
        <title>Genome assemblies of Blomia tropicalis.</title>
        <authorList>
            <person name="Cui Y."/>
        </authorList>
    </citation>
    <scope>NUCLEOTIDE SEQUENCE</scope>
    <source>
        <tissue evidence="1">Adult mites</tissue>
    </source>
</reference>
<feature type="non-terminal residue" evidence="1">
    <location>
        <position position="100"/>
    </location>
</feature>
<evidence type="ECO:0000313" key="1">
    <source>
        <dbReference type="EMBL" id="KAJ6222045.1"/>
    </source>
</evidence>
<sequence>EYEHKTYAQVKEVDVNCSNDSPLSRPLVRPRECDERTHFEDERIIVVTRIPMGQWTQMSPFNEILIGETCRTTTTTTGLQRWCSTTLDCMQHDMRIHTHR</sequence>
<dbReference type="AlphaFoldDB" id="A0A9Q0MA50"/>
<dbReference type="EMBL" id="JAPWDV010000001">
    <property type="protein sequence ID" value="KAJ6222045.1"/>
    <property type="molecule type" value="Genomic_DNA"/>
</dbReference>
<gene>
    <name evidence="1" type="ORF">RDWZM_000590</name>
</gene>
<protein>
    <submittedName>
        <fullName evidence="1">Uncharacterized protein</fullName>
    </submittedName>
</protein>
<name>A0A9Q0MA50_BLOTA</name>
<evidence type="ECO:0000313" key="2">
    <source>
        <dbReference type="Proteomes" id="UP001142055"/>
    </source>
</evidence>
<dbReference type="Proteomes" id="UP001142055">
    <property type="component" value="Chromosome 1"/>
</dbReference>
<comment type="caution">
    <text evidence="1">The sequence shown here is derived from an EMBL/GenBank/DDBJ whole genome shotgun (WGS) entry which is preliminary data.</text>
</comment>